<evidence type="ECO:0000256" key="1">
    <source>
        <dbReference type="SAM" id="SignalP"/>
    </source>
</evidence>
<keyword evidence="1" id="KW-0732">Signal</keyword>
<reference evidence="2 3" key="1">
    <citation type="submission" date="2020-12" db="EMBL/GenBank/DDBJ databases">
        <title>Bacterial novel species Pedobacter sp. SD-b isolated from soil.</title>
        <authorList>
            <person name="Jung H.-Y."/>
        </authorList>
    </citation>
    <scope>NUCLEOTIDE SEQUENCE [LARGE SCALE GENOMIC DNA]</scope>
    <source>
        <strain evidence="2 3">SD-b</strain>
    </source>
</reference>
<dbReference type="Gene3D" id="1.10.575.10">
    <property type="entry name" value="P1 Nuclease"/>
    <property type="match status" value="1"/>
</dbReference>
<evidence type="ECO:0000313" key="3">
    <source>
        <dbReference type="Proteomes" id="UP000660024"/>
    </source>
</evidence>
<gene>
    <name evidence="2" type="ORF">I5M32_15720</name>
</gene>
<sequence>MKKALKKISIILFLSFTAGFAFAWGRWGHQYINHASILALPNPLKAFFYNHADFITEESVVPDIRKYTIGDKAEFPRHYIDLEDYGPDALQTLPKDYQSAYAKINKDSLSKKGSLPWTIEEMQDKLTAAFKQKSKNEILFIAATLGHYIGDANMPLHTSSNHNGKQTNQQGIHSLFEGEMLEMFGKTINLNTGPAPYFNDINKTTWEMIATSNACADTLLKADAALRKSFPKKNILLLDDADKPVKNQYGDLYFSDDYVKTLHKNLDGLLERRMRAAVYYTSGFWYTAWVNAGKPDLSMLDDGNITKKNQKSLKKELRLWQKGKLINLKPQPEFKLIKPIYTHD</sequence>
<accession>A0ABS1BPM2</accession>
<dbReference type="RefSeq" id="WP_200588048.1">
    <property type="nucleotide sequence ID" value="NZ_JAEHFY010000031.1"/>
</dbReference>
<evidence type="ECO:0000313" key="2">
    <source>
        <dbReference type="EMBL" id="MBK0384416.1"/>
    </source>
</evidence>
<keyword evidence="3" id="KW-1185">Reference proteome</keyword>
<comment type="caution">
    <text evidence="2">The sequence shown here is derived from an EMBL/GenBank/DDBJ whole genome shotgun (WGS) entry which is preliminary data.</text>
</comment>
<dbReference type="Proteomes" id="UP000660024">
    <property type="component" value="Unassembled WGS sequence"/>
</dbReference>
<name>A0ABS1BPM2_9SPHI</name>
<feature type="chain" id="PRO_5046463332" evidence="1">
    <location>
        <begin position="24"/>
        <end position="344"/>
    </location>
</feature>
<proteinExistence type="predicted"/>
<dbReference type="SUPFAM" id="SSF48537">
    <property type="entry name" value="Phospholipase C/P1 nuclease"/>
    <property type="match status" value="1"/>
</dbReference>
<feature type="signal peptide" evidence="1">
    <location>
        <begin position="1"/>
        <end position="23"/>
    </location>
</feature>
<organism evidence="2 3">
    <name type="scientific">Pedobacter segetis</name>
    <dbReference type="NCBI Taxonomy" id="2793069"/>
    <lineage>
        <taxon>Bacteria</taxon>
        <taxon>Pseudomonadati</taxon>
        <taxon>Bacteroidota</taxon>
        <taxon>Sphingobacteriia</taxon>
        <taxon>Sphingobacteriales</taxon>
        <taxon>Sphingobacteriaceae</taxon>
        <taxon>Pedobacter</taxon>
    </lineage>
</organism>
<protein>
    <submittedName>
        <fullName evidence="2">S1/P1 Nuclease</fullName>
    </submittedName>
</protein>
<dbReference type="EMBL" id="JAEHFY010000031">
    <property type="protein sequence ID" value="MBK0384416.1"/>
    <property type="molecule type" value="Genomic_DNA"/>
</dbReference>
<dbReference type="InterPro" id="IPR008947">
    <property type="entry name" value="PLipase_C/P1_nuclease_dom_sf"/>
</dbReference>
<dbReference type="CDD" id="cd10981">
    <property type="entry name" value="ZnPC_S1P1"/>
    <property type="match status" value="1"/>
</dbReference>